<protein>
    <submittedName>
        <fullName evidence="7">Outer membrane insertion C-terminal signal</fullName>
    </submittedName>
</protein>
<dbReference type="PANTHER" id="PTHR34001">
    <property type="entry name" value="BLL7405 PROTEIN"/>
    <property type="match status" value="1"/>
</dbReference>
<dbReference type="Pfam" id="PF13505">
    <property type="entry name" value="OMP_b-brl"/>
    <property type="match status" value="1"/>
</dbReference>
<dbReference type="GO" id="GO:0016020">
    <property type="term" value="C:membrane"/>
    <property type="evidence" value="ECO:0007669"/>
    <property type="project" value="UniProtKB-SubCell"/>
</dbReference>
<dbReference type="InterPro" id="IPR011250">
    <property type="entry name" value="OMP/PagP_B-barrel"/>
</dbReference>
<evidence type="ECO:0000313" key="7">
    <source>
        <dbReference type="EMBL" id="SIN93568.1"/>
    </source>
</evidence>
<evidence type="ECO:0000256" key="2">
    <source>
        <dbReference type="ARBA" id="ARBA00022729"/>
    </source>
</evidence>
<name>A0A1N6FE68_9RHOB</name>
<evidence type="ECO:0000256" key="4">
    <source>
        <dbReference type="ARBA" id="ARBA00038306"/>
    </source>
</evidence>
<gene>
    <name evidence="7" type="ORF">SAMN05444002_1603</name>
</gene>
<feature type="domain" description="Outer membrane protein beta-barrel" evidence="6">
    <location>
        <begin position="42"/>
        <end position="197"/>
    </location>
</feature>
<evidence type="ECO:0000259" key="6">
    <source>
        <dbReference type="Pfam" id="PF13505"/>
    </source>
</evidence>
<dbReference type="PANTHER" id="PTHR34001:SF3">
    <property type="entry name" value="BLL7405 PROTEIN"/>
    <property type="match status" value="1"/>
</dbReference>
<evidence type="ECO:0000256" key="3">
    <source>
        <dbReference type="ARBA" id="ARBA00023136"/>
    </source>
</evidence>
<dbReference type="STRING" id="1217970.SAMN05444002_1603"/>
<evidence type="ECO:0000256" key="5">
    <source>
        <dbReference type="SAM" id="SignalP"/>
    </source>
</evidence>
<dbReference type="EMBL" id="FSRL01000001">
    <property type="protein sequence ID" value="SIN93568.1"/>
    <property type="molecule type" value="Genomic_DNA"/>
</dbReference>
<dbReference type="OrthoDB" id="268975at2"/>
<dbReference type="RefSeq" id="WP_074255654.1">
    <property type="nucleotide sequence ID" value="NZ_FSRL01000001.1"/>
</dbReference>
<keyword evidence="2 5" id="KW-0732">Signal</keyword>
<sequence>MKTFIAAATLPALLAFPAFAGNLETPLADDVVTTPAPVVDLGRDWTGGYVGLSFGTGSGEIDGGGATNDFDVEDNYGLYGGYLWDNGNLVYGGELAYSSLGLNPDVGPDADADVWALKGRLGYDAGNFLPYATAGFANITSEGESGDGYVLGAGLEYAATDNIRVRGEYLNHQFDDFGDTGNDVKADTFSLGLSYNF</sequence>
<feature type="chain" id="PRO_5012839563" evidence="5">
    <location>
        <begin position="21"/>
        <end position="197"/>
    </location>
</feature>
<dbReference type="InterPro" id="IPR051692">
    <property type="entry name" value="OMP-like"/>
</dbReference>
<dbReference type="SUPFAM" id="SSF56925">
    <property type="entry name" value="OMPA-like"/>
    <property type="match status" value="1"/>
</dbReference>
<dbReference type="Gene3D" id="2.40.160.20">
    <property type="match status" value="1"/>
</dbReference>
<evidence type="ECO:0000313" key="8">
    <source>
        <dbReference type="Proteomes" id="UP000184932"/>
    </source>
</evidence>
<keyword evidence="8" id="KW-1185">Reference proteome</keyword>
<comment type="subcellular location">
    <subcellularLocation>
        <location evidence="1">Membrane</location>
    </subcellularLocation>
</comment>
<organism evidence="7 8">
    <name type="scientific">Vannielia litorea</name>
    <dbReference type="NCBI Taxonomy" id="1217970"/>
    <lineage>
        <taxon>Bacteria</taxon>
        <taxon>Pseudomonadati</taxon>
        <taxon>Pseudomonadota</taxon>
        <taxon>Alphaproteobacteria</taxon>
        <taxon>Rhodobacterales</taxon>
        <taxon>Paracoccaceae</taxon>
        <taxon>Vannielia</taxon>
    </lineage>
</organism>
<accession>A0A1N6FE68</accession>
<evidence type="ECO:0000256" key="1">
    <source>
        <dbReference type="ARBA" id="ARBA00004370"/>
    </source>
</evidence>
<dbReference type="InterPro" id="IPR027385">
    <property type="entry name" value="Beta-barrel_OMP"/>
</dbReference>
<comment type="similarity">
    <text evidence="4">Belongs to the Omp25/RopB family.</text>
</comment>
<keyword evidence="3" id="KW-0472">Membrane</keyword>
<proteinExistence type="inferred from homology"/>
<feature type="signal peptide" evidence="5">
    <location>
        <begin position="1"/>
        <end position="20"/>
    </location>
</feature>
<dbReference type="Proteomes" id="UP000184932">
    <property type="component" value="Unassembled WGS sequence"/>
</dbReference>
<reference evidence="8" key="1">
    <citation type="submission" date="2016-11" db="EMBL/GenBank/DDBJ databases">
        <authorList>
            <person name="Varghese N."/>
            <person name="Submissions S."/>
        </authorList>
    </citation>
    <scope>NUCLEOTIDE SEQUENCE [LARGE SCALE GENOMIC DNA]</scope>
    <source>
        <strain evidence="8">DSM 29440</strain>
    </source>
</reference>
<dbReference type="AlphaFoldDB" id="A0A1N6FE68"/>